<dbReference type="PIRSF" id="PIRSF006287">
    <property type="entry name" value="UCP006287"/>
    <property type="match status" value="1"/>
</dbReference>
<evidence type="ECO:0000313" key="3">
    <source>
        <dbReference type="Proteomes" id="UP000018211"/>
    </source>
</evidence>
<comment type="similarity">
    <text evidence="1">Belongs to the UPF0231 family.</text>
</comment>
<gene>
    <name evidence="2" type="ORF">VIBNISOn1_210002</name>
</gene>
<dbReference type="EMBL" id="CAOF01000111">
    <property type="protein sequence ID" value="CCO47047.1"/>
    <property type="molecule type" value="Genomic_DNA"/>
</dbReference>
<protein>
    <submittedName>
        <fullName evidence="2">Uncharacterized protein</fullName>
    </submittedName>
</protein>
<dbReference type="AlphaFoldDB" id="A0AAV2VR68"/>
<comment type="caution">
    <text evidence="2">The sequence shown here is derived from an EMBL/GenBank/DDBJ whole genome shotgun (WGS) entry which is preliminary data.</text>
</comment>
<organism evidence="2 3">
    <name type="scientific">Vibrio nigripulchritudo SOn1</name>
    <dbReference type="NCBI Taxonomy" id="1238450"/>
    <lineage>
        <taxon>Bacteria</taxon>
        <taxon>Pseudomonadati</taxon>
        <taxon>Pseudomonadota</taxon>
        <taxon>Gammaproteobacteria</taxon>
        <taxon>Vibrionales</taxon>
        <taxon>Vibrionaceae</taxon>
        <taxon>Vibrio</taxon>
    </lineage>
</organism>
<dbReference type="Proteomes" id="UP000018211">
    <property type="component" value="Unassembled WGS sequence"/>
</dbReference>
<dbReference type="InterPro" id="IPR008249">
    <property type="entry name" value="UPF0231"/>
</dbReference>
<reference evidence="2 3" key="1">
    <citation type="journal article" date="2013" name="ISME J.">
        <title>Comparative genomics of pathogenic lineages of Vibrio nigripulchritudo identifies virulence-associated traits.</title>
        <authorList>
            <person name="Goudenege D."/>
            <person name="Labreuche Y."/>
            <person name="Krin E."/>
            <person name="Ansquer D."/>
            <person name="Mangenot S."/>
            <person name="Calteau A."/>
            <person name="Medigue C."/>
            <person name="Mazel D."/>
            <person name="Polz M.F."/>
            <person name="Le Roux F."/>
        </authorList>
    </citation>
    <scope>NUCLEOTIDE SEQUENCE [LARGE SCALE GENOMIC DNA]</scope>
    <source>
        <strain evidence="2 3">SOn1</strain>
    </source>
</reference>
<dbReference type="Pfam" id="PF06062">
    <property type="entry name" value="UPF0231"/>
    <property type="match status" value="1"/>
</dbReference>
<sequence>MEYQFTKNSLTGDYMVKCSMGHEIVGRWLQEEVNAQLSVIDGILQRLEWMTEGQHHEDKIEGREISVLINRDEVVIQENGIEFEQECAEPDMYLYESESSAACGFEDFVELVKAWKAFVTSY</sequence>
<dbReference type="RefSeq" id="WP_022611996.1">
    <property type="nucleotide sequence ID" value="NZ_LK391965.1"/>
</dbReference>
<proteinExistence type="inferred from homology"/>
<name>A0AAV2VR68_9VIBR</name>
<evidence type="ECO:0000313" key="2">
    <source>
        <dbReference type="EMBL" id="CCO47047.1"/>
    </source>
</evidence>
<accession>A0AAV2VR68</accession>
<evidence type="ECO:0000256" key="1">
    <source>
        <dbReference type="ARBA" id="ARBA00005367"/>
    </source>
</evidence>